<dbReference type="CDD" id="cd00833">
    <property type="entry name" value="PKS"/>
    <property type="match status" value="1"/>
</dbReference>
<protein>
    <submittedName>
        <fullName evidence="6">Uncharacterized protein</fullName>
    </submittedName>
</protein>
<dbReference type="SMART" id="SM00824">
    <property type="entry name" value="PKS_TE"/>
    <property type="match status" value="1"/>
</dbReference>
<dbReference type="PROSITE" id="PS00012">
    <property type="entry name" value="PHOSPHOPANTETHEINE"/>
    <property type="match status" value="1"/>
</dbReference>
<dbReference type="Gene3D" id="3.40.47.10">
    <property type="match status" value="1"/>
</dbReference>
<dbReference type="Pfam" id="PF00975">
    <property type="entry name" value="Thioesterase"/>
    <property type="match status" value="1"/>
</dbReference>
<dbReference type="GO" id="GO:0006633">
    <property type="term" value="P:fatty acid biosynthetic process"/>
    <property type="evidence" value="ECO:0007669"/>
    <property type="project" value="InterPro"/>
</dbReference>
<keyword evidence="3" id="KW-0808">Transferase</keyword>
<dbReference type="SUPFAM" id="SSF53474">
    <property type="entry name" value="alpha/beta-Hydrolases"/>
    <property type="match status" value="1"/>
</dbReference>
<feature type="domain" description="Carrier" evidence="4">
    <location>
        <begin position="472"/>
        <end position="547"/>
    </location>
</feature>
<dbReference type="AlphaFoldDB" id="A0A4Y3KCH9"/>
<dbReference type="Proteomes" id="UP000315842">
    <property type="component" value="Unassembled WGS sequence"/>
</dbReference>
<accession>A0A4Y3KCH9</accession>
<dbReference type="PANTHER" id="PTHR43775">
    <property type="entry name" value="FATTY ACID SYNTHASE"/>
    <property type="match status" value="1"/>
</dbReference>
<dbReference type="InterPro" id="IPR029058">
    <property type="entry name" value="AB_hydrolase_fold"/>
</dbReference>
<dbReference type="PROSITE" id="PS50075">
    <property type="entry name" value="CARRIER"/>
    <property type="match status" value="1"/>
</dbReference>
<evidence type="ECO:0000256" key="1">
    <source>
        <dbReference type="ARBA" id="ARBA00022450"/>
    </source>
</evidence>
<sequence>MSVVGVALRVPGADHPDAFWDLTVHGRTTFEQVPREDSHQAGYRDEQLADSAFVPVRSALRDVAAFDADAFGISARDAALMDPQQRVFLETVRQALDDAGLDGDLRALRVGVFGSSSSSTYLPGPVTRAGLWDATDLNFSAMLANDKDFLCTRTSYALGLTGPSVVVQSACSSSLLAVHLARAALLAGECDVAVVGGVSVSLPHLGGYLHRAGSIFSARGTCRPFDAAADGTVKAHGAAAVVLTRTSHAPADRVYAEVAGSAVNNDGADKVGYPAPSVPGQSAVVAAALRDAGLTADDVRYVETHGTGTAIGDPIELRALALARDAGTGTTSAPCYLGAVKGNLGHLDAAAGVTGVIKAALVLERGVVPPLAGFTTPNPLLATDGFAFPTSAVDAPWLDAAGVSSFGMGGTNVHVVLRRRADRARRPAPWGGRTLARTRHWLDDAAPTAAAVPAAAAPAVAAASGTSAPSGELAGPVQEQVLAIARRLLVHPTLAPHDDLVDAGADSLTLVDLLATLRDDVEPTLEFADLEQARTVAALAATVVSRRASSDAPAAAPARTPAATRADVLAPVGLVRVTAPRERTVYLVHPAGGTTTCYAGLAPHVDPRLGIVAIGYPPELVGQGPSMRALAATYLDAIRTAQPHGPYLIGGYSFGGNLAAEMALQLEQAGEQVEHLVMVDSHPPHAYTSGDCGPEDYLAAFPALLHALVPGLRLRPGVEHARDPREVLERVVEPAWPTSVRDELARFFAMWQENHRALKRWTPDADLTCPVLVVEASRPEPPEVLDRLGIAHTSVREWQRYASSLVAYAPVDGDHYSIFRDDDALATIARALSSVLDAAPDAHHDAALAGTR</sequence>
<dbReference type="EMBL" id="BJLP01000035">
    <property type="protein sequence ID" value="GEA81687.1"/>
    <property type="molecule type" value="Genomic_DNA"/>
</dbReference>
<dbReference type="InterPro" id="IPR020841">
    <property type="entry name" value="PKS_Beta-ketoAc_synthase_dom"/>
</dbReference>
<dbReference type="SMART" id="SM00825">
    <property type="entry name" value="PKS_KS"/>
    <property type="match status" value="1"/>
</dbReference>
<dbReference type="InterPro" id="IPR050091">
    <property type="entry name" value="PKS_NRPS_Biosynth_Enz"/>
</dbReference>
<evidence type="ECO:0000313" key="7">
    <source>
        <dbReference type="Proteomes" id="UP000315842"/>
    </source>
</evidence>
<dbReference type="InterPro" id="IPR020802">
    <property type="entry name" value="TesA-like"/>
</dbReference>
<dbReference type="InterPro" id="IPR001031">
    <property type="entry name" value="Thioesterase"/>
</dbReference>
<proteinExistence type="predicted"/>
<dbReference type="GO" id="GO:0004315">
    <property type="term" value="F:3-oxoacyl-[acyl-carrier-protein] synthase activity"/>
    <property type="evidence" value="ECO:0007669"/>
    <property type="project" value="InterPro"/>
</dbReference>
<evidence type="ECO:0000256" key="3">
    <source>
        <dbReference type="ARBA" id="ARBA00022679"/>
    </source>
</evidence>
<feature type="domain" description="Ketosynthase family 3 (KS3)" evidence="5">
    <location>
        <begin position="1"/>
        <end position="419"/>
    </location>
</feature>
<dbReference type="InterPro" id="IPR014030">
    <property type="entry name" value="Ketoacyl_synth_N"/>
</dbReference>
<evidence type="ECO:0000259" key="4">
    <source>
        <dbReference type="PROSITE" id="PS50075"/>
    </source>
</evidence>
<evidence type="ECO:0000256" key="2">
    <source>
        <dbReference type="ARBA" id="ARBA00022553"/>
    </source>
</evidence>
<dbReference type="InterPro" id="IPR016039">
    <property type="entry name" value="Thiolase-like"/>
</dbReference>
<dbReference type="Pfam" id="PF00109">
    <property type="entry name" value="ketoacyl-synt"/>
    <property type="match status" value="1"/>
</dbReference>
<dbReference type="Pfam" id="PF02801">
    <property type="entry name" value="Ketoacyl-synt_C"/>
    <property type="match status" value="1"/>
</dbReference>
<comment type="caution">
    <text evidence="6">The sequence shown here is derived from an EMBL/GenBank/DDBJ whole genome shotgun (WGS) entry which is preliminary data.</text>
</comment>
<dbReference type="Gene3D" id="1.10.1200.10">
    <property type="entry name" value="ACP-like"/>
    <property type="match status" value="1"/>
</dbReference>
<keyword evidence="1" id="KW-0596">Phosphopantetheine</keyword>
<evidence type="ECO:0000313" key="6">
    <source>
        <dbReference type="EMBL" id="GEA81687.1"/>
    </source>
</evidence>
<dbReference type="GO" id="GO:0004312">
    <property type="term" value="F:fatty acid synthase activity"/>
    <property type="evidence" value="ECO:0007669"/>
    <property type="project" value="TreeGrafter"/>
</dbReference>
<dbReference type="InterPro" id="IPR036736">
    <property type="entry name" value="ACP-like_sf"/>
</dbReference>
<dbReference type="Gene3D" id="3.40.50.1820">
    <property type="entry name" value="alpha/beta hydrolase"/>
    <property type="match status" value="1"/>
</dbReference>
<dbReference type="InterPro" id="IPR018201">
    <property type="entry name" value="Ketoacyl_synth_AS"/>
</dbReference>
<name>A0A4Y3KCH9_CELUD</name>
<dbReference type="Pfam" id="PF00550">
    <property type="entry name" value="PP-binding"/>
    <property type="match status" value="1"/>
</dbReference>
<dbReference type="InterPro" id="IPR014031">
    <property type="entry name" value="Ketoacyl_synth_C"/>
</dbReference>
<dbReference type="PROSITE" id="PS52004">
    <property type="entry name" value="KS3_2"/>
    <property type="match status" value="1"/>
</dbReference>
<dbReference type="SUPFAM" id="SSF47336">
    <property type="entry name" value="ACP-like"/>
    <property type="match status" value="1"/>
</dbReference>
<dbReference type="SUPFAM" id="SSF53901">
    <property type="entry name" value="Thiolase-like"/>
    <property type="match status" value="1"/>
</dbReference>
<dbReference type="PANTHER" id="PTHR43775:SF37">
    <property type="entry name" value="SI:DKEY-61P9.11"/>
    <property type="match status" value="1"/>
</dbReference>
<evidence type="ECO:0000259" key="5">
    <source>
        <dbReference type="PROSITE" id="PS52004"/>
    </source>
</evidence>
<keyword evidence="2" id="KW-0597">Phosphoprotein</keyword>
<keyword evidence="7" id="KW-1185">Reference proteome</keyword>
<gene>
    <name evidence="6" type="ORF">CUD01_21310</name>
</gene>
<dbReference type="InterPro" id="IPR006162">
    <property type="entry name" value="Ppantetheine_attach_site"/>
</dbReference>
<dbReference type="InterPro" id="IPR009081">
    <property type="entry name" value="PP-bd_ACP"/>
</dbReference>
<dbReference type="PROSITE" id="PS00606">
    <property type="entry name" value="KS3_1"/>
    <property type="match status" value="1"/>
</dbReference>
<reference evidence="6 7" key="1">
    <citation type="submission" date="2019-06" db="EMBL/GenBank/DDBJ databases">
        <title>Whole genome shotgun sequence of Cellulomonas uda NBRC 3747.</title>
        <authorList>
            <person name="Hosoyama A."/>
            <person name="Uohara A."/>
            <person name="Ohji S."/>
            <person name="Ichikawa N."/>
        </authorList>
    </citation>
    <scope>NUCLEOTIDE SEQUENCE [LARGE SCALE GENOMIC DNA]</scope>
    <source>
        <strain evidence="6 7">NBRC 3747</strain>
    </source>
</reference>
<organism evidence="6 7">
    <name type="scientific">Cellulomonas uda</name>
    <dbReference type="NCBI Taxonomy" id="1714"/>
    <lineage>
        <taxon>Bacteria</taxon>
        <taxon>Bacillati</taxon>
        <taxon>Actinomycetota</taxon>
        <taxon>Actinomycetes</taxon>
        <taxon>Micrococcales</taxon>
        <taxon>Cellulomonadaceae</taxon>
        <taxon>Cellulomonas</taxon>
    </lineage>
</organism>